<evidence type="ECO:0000259" key="2">
    <source>
        <dbReference type="Pfam" id="PF07596"/>
    </source>
</evidence>
<sequence length="72" mass="7485">MQIPEPGPAGLPGDTTPSVNADTYAARSRHTGGVNSVYADGSVHFIKNTISVNTWRALSTTRGGEIISADSL</sequence>
<feature type="domain" description="DUF1559" evidence="2">
    <location>
        <begin position="6"/>
        <end position="50"/>
    </location>
</feature>
<reference evidence="3" key="1">
    <citation type="submission" date="2024-05" db="EMBL/GenBank/DDBJ databases">
        <title>Planctomycetes of the genus Singulisphaera possess chitinolytic capabilities.</title>
        <authorList>
            <person name="Ivanova A."/>
        </authorList>
    </citation>
    <scope>NUCLEOTIDE SEQUENCE</scope>
    <source>
        <strain evidence="3">Ch08T</strain>
    </source>
</reference>
<evidence type="ECO:0000256" key="1">
    <source>
        <dbReference type="SAM" id="MobiDB-lite"/>
    </source>
</evidence>
<dbReference type="EMBL" id="CP155447">
    <property type="protein sequence ID" value="XBH01386.1"/>
    <property type="molecule type" value="Genomic_DNA"/>
</dbReference>
<dbReference type="NCBIfam" id="TIGR04294">
    <property type="entry name" value="pre_pil_HX9DG"/>
    <property type="match status" value="1"/>
</dbReference>
<dbReference type="Pfam" id="PF07596">
    <property type="entry name" value="SBP_bac_10"/>
    <property type="match status" value="1"/>
</dbReference>
<name>A0AAU7C809_9BACT</name>
<dbReference type="RefSeq" id="WP_406694087.1">
    <property type="nucleotide sequence ID" value="NZ_CP155447.1"/>
</dbReference>
<gene>
    <name evidence="3" type="ORF">V5E97_23875</name>
</gene>
<accession>A0AAU7C809</accession>
<organism evidence="3">
    <name type="scientific">Singulisphaera sp. Ch08</name>
    <dbReference type="NCBI Taxonomy" id="3120278"/>
    <lineage>
        <taxon>Bacteria</taxon>
        <taxon>Pseudomonadati</taxon>
        <taxon>Planctomycetota</taxon>
        <taxon>Planctomycetia</taxon>
        <taxon>Isosphaerales</taxon>
        <taxon>Isosphaeraceae</taxon>
        <taxon>Singulisphaera</taxon>
    </lineage>
</organism>
<protein>
    <submittedName>
        <fullName evidence="3">H-X9-DG-CTERM domain-containing protein</fullName>
    </submittedName>
</protein>
<proteinExistence type="predicted"/>
<dbReference type="InterPro" id="IPR011453">
    <property type="entry name" value="DUF1559"/>
</dbReference>
<evidence type="ECO:0000313" key="3">
    <source>
        <dbReference type="EMBL" id="XBH01386.1"/>
    </source>
</evidence>
<feature type="region of interest" description="Disordered" evidence="1">
    <location>
        <begin position="1"/>
        <end position="21"/>
    </location>
</feature>
<dbReference type="InterPro" id="IPR027558">
    <property type="entry name" value="Pre_pil_HX9DG_C"/>
</dbReference>
<dbReference type="AlphaFoldDB" id="A0AAU7C809"/>